<dbReference type="GO" id="GO:0003677">
    <property type="term" value="F:DNA binding"/>
    <property type="evidence" value="ECO:0007669"/>
    <property type="project" value="UniProtKB-KW"/>
</dbReference>
<evidence type="ECO:0000256" key="1">
    <source>
        <dbReference type="ARBA" id="ARBA00023015"/>
    </source>
</evidence>
<evidence type="ECO:0000259" key="4">
    <source>
        <dbReference type="PROSITE" id="PS50949"/>
    </source>
</evidence>
<dbReference type="GO" id="GO:0003700">
    <property type="term" value="F:DNA-binding transcription factor activity"/>
    <property type="evidence" value="ECO:0007669"/>
    <property type="project" value="InterPro"/>
</dbReference>
<dbReference type="SMART" id="SM00345">
    <property type="entry name" value="HTH_GNTR"/>
    <property type="match status" value="1"/>
</dbReference>
<dbReference type="AlphaFoldDB" id="A0A371INZ9"/>
<keyword evidence="6" id="KW-1185">Reference proteome</keyword>
<dbReference type="InterPro" id="IPR011711">
    <property type="entry name" value="GntR_C"/>
</dbReference>
<sequence length="155" mass="17754">MIRNKIIQCEYKEGDLITENSVAEDLDMSRTPVKKAFVRLKMENYLKSFDGVGTIVKGLSIKELSDMYEARILIETYAMKTSINEVNKDTLLNIRNKFTNNLSKYGAGDKKALKNFAVVDKEFHNIILDKSQNEYLKKCLSKSTLKSKGTDMRLI</sequence>
<evidence type="ECO:0000256" key="3">
    <source>
        <dbReference type="ARBA" id="ARBA00023163"/>
    </source>
</evidence>
<dbReference type="InterPro" id="IPR036390">
    <property type="entry name" value="WH_DNA-bd_sf"/>
</dbReference>
<dbReference type="InterPro" id="IPR000524">
    <property type="entry name" value="Tscrpt_reg_HTH_GntR"/>
</dbReference>
<feature type="domain" description="HTH gntR-type" evidence="4">
    <location>
        <begin position="1"/>
        <end position="59"/>
    </location>
</feature>
<keyword evidence="1" id="KW-0805">Transcription regulation</keyword>
<keyword evidence="3" id="KW-0804">Transcription</keyword>
<dbReference type="Pfam" id="PF00392">
    <property type="entry name" value="GntR"/>
    <property type="match status" value="1"/>
</dbReference>
<dbReference type="InterPro" id="IPR036388">
    <property type="entry name" value="WH-like_DNA-bd_sf"/>
</dbReference>
<organism evidence="5 6">
    <name type="scientific">Criibacterium bergeronii</name>
    <dbReference type="NCBI Taxonomy" id="1871336"/>
    <lineage>
        <taxon>Bacteria</taxon>
        <taxon>Bacillati</taxon>
        <taxon>Bacillota</taxon>
        <taxon>Clostridia</taxon>
        <taxon>Peptostreptococcales</taxon>
        <taxon>Filifactoraceae</taxon>
        <taxon>Criibacterium</taxon>
    </lineage>
</organism>
<dbReference type="PANTHER" id="PTHR43537:SF24">
    <property type="entry name" value="GLUCONATE OPERON TRANSCRIPTIONAL REPRESSOR"/>
    <property type="match status" value="1"/>
</dbReference>
<dbReference type="PROSITE" id="PS50949">
    <property type="entry name" value="HTH_GNTR"/>
    <property type="match status" value="1"/>
</dbReference>
<dbReference type="Gene3D" id="1.20.120.530">
    <property type="entry name" value="GntR ligand-binding domain-like"/>
    <property type="match status" value="1"/>
</dbReference>
<keyword evidence="2" id="KW-0238">DNA-binding</keyword>
<dbReference type="SUPFAM" id="SSF48008">
    <property type="entry name" value="GntR ligand-binding domain-like"/>
    <property type="match status" value="1"/>
</dbReference>
<proteinExistence type="predicted"/>
<gene>
    <name evidence="5" type="ORF">BBG48_000145</name>
</gene>
<comment type="caution">
    <text evidence="5">The sequence shown here is derived from an EMBL/GenBank/DDBJ whole genome shotgun (WGS) entry which is preliminary data.</text>
</comment>
<protein>
    <submittedName>
        <fullName evidence="5">GntR family transcriptional regulator</fullName>
    </submittedName>
</protein>
<dbReference type="Proteomes" id="UP000093352">
    <property type="component" value="Unassembled WGS sequence"/>
</dbReference>
<dbReference type="InterPro" id="IPR008920">
    <property type="entry name" value="TF_FadR/GntR_C"/>
</dbReference>
<dbReference type="PANTHER" id="PTHR43537">
    <property type="entry name" value="TRANSCRIPTIONAL REGULATOR, GNTR FAMILY"/>
    <property type="match status" value="1"/>
</dbReference>
<dbReference type="Gene3D" id="1.10.10.10">
    <property type="entry name" value="Winged helix-like DNA-binding domain superfamily/Winged helix DNA-binding domain"/>
    <property type="match status" value="1"/>
</dbReference>
<name>A0A371INZ9_9FIRM</name>
<evidence type="ECO:0000256" key="2">
    <source>
        <dbReference type="ARBA" id="ARBA00023125"/>
    </source>
</evidence>
<evidence type="ECO:0000313" key="5">
    <source>
        <dbReference type="EMBL" id="RDY22166.1"/>
    </source>
</evidence>
<reference evidence="5 6" key="1">
    <citation type="journal article" date="2016" name="Genome Announc.">
        <title>Draft Genome Sequence of Criibacterium bergeronii gen. nov., sp. nov., Strain CCRI-22567T, Isolated from a Vaginal Sample from a Woman with Bacterial Vaginosis.</title>
        <authorList>
            <person name="Maheux A.F."/>
            <person name="Berube E."/>
            <person name="Boudreau D.K."/>
            <person name="Raymond F."/>
            <person name="Corbeil J."/>
            <person name="Roy P.H."/>
            <person name="Boissinot M."/>
            <person name="Omar R.F."/>
        </authorList>
    </citation>
    <scope>NUCLEOTIDE SEQUENCE [LARGE SCALE GENOMIC DNA]</scope>
    <source>
        <strain evidence="5 6">CCRI-22567</strain>
    </source>
</reference>
<dbReference type="SUPFAM" id="SSF46785">
    <property type="entry name" value="Winged helix' DNA-binding domain"/>
    <property type="match status" value="1"/>
</dbReference>
<accession>A0A371INZ9</accession>
<dbReference type="EMBL" id="MBEW02000001">
    <property type="protein sequence ID" value="RDY22166.1"/>
    <property type="molecule type" value="Genomic_DNA"/>
</dbReference>
<dbReference type="Pfam" id="PF07729">
    <property type="entry name" value="FCD"/>
    <property type="match status" value="1"/>
</dbReference>
<evidence type="ECO:0000313" key="6">
    <source>
        <dbReference type="Proteomes" id="UP000093352"/>
    </source>
</evidence>